<dbReference type="Gene3D" id="2.60.40.10">
    <property type="entry name" value="Immunoglobulins"/>
    <property type="match status" value="4"/>
</dbReference>
<dbReference type="EMBL" id="NHOQ01000064">
    <property type="protein sequence ID" value="PWA33373.1"/>
    <property type="molecule type" value="Genomic_DNA"/>
</dbReference>
<reference evidence="2 3" key="1">
    <citation type="journal article" date="2018" name="G3 (Bethesda)">
        <title>A High-Quality Reference Genome for the Invasive Mosquitofish Gambusia affinis Using a Chicago Library.</title>
        <authorList>
            <person name="Hoffberg S.L."/>
            <person name="Troendle N.J."/>
            <person name="Glenn T.C."/>
            <person name="Mahmud O."/>
            <person name="Louha S."/>
            <person name="Chalopin D."/>
            <person name="Bennetzen J.L."/>
            <person name="Mauricio R."/>
        </authorList>
    </citation>
    <scope>NUCLEOTIDE SEQUENCE [LARGE SCALE GENOMIC DNA]</scope>
    <source>
        <strain evidence="2">NE01/NJP1002.9</strain>
        <tissue evidence="2">Muscle</tissue>
    </source>
</reference>
<organism evidence="2 3">
    <name type="scientific">Gambusia affinis</name>
    <name type="common">Western mosquitofish</name>
    <name type="synonym">Heterandria affinis</name>
    <dbReference type="NCBI Taxonomy" id="33528"/>
    <lineage>
        <taxon>Eukaryota</taxon>
        <taxon>Metazoa</taxon>
        <taxon>Chordata</taxon>
        <taxon>Craniata</taxon>
        <taxon>Vertebrata</taxon>
        <taxon>Euteleostomi</taxon>
        <taxon>Actinopterygii</taxon>
        <taxon>Neopterygii</taxon>
        <taxon>Teleostei</taxon>
        <taxon>Neoteleostei</taxon>
        <taxon>Acanthomorphata</taxon>
        <taxon>Ovalentaria</taxon>
        <taxon>Atherinomorphae</taxon>
        <taxon>Cyprinodontiformes</taxon>
        <taxon>Poeciliidae</taxon>
        <taxon>Poeciliinae</taxon>
        <taxon>Gambusia</taxon>
    </lineage>
</organism>
<dbReference type="InterPro" id="IPR003599">
    <property type="entry name" value="Ig_sub"/>
</dbReference>
<dbReference type="PANTHER" id="PTHR23267">
    <property type="entry name" value="IMMUNOGLOBULIN LIGHT CHAIN"/>
    <property type="match status" value="1"/>
</dbReference>
<dbReference type="FunFam" id="2.60.40.10:FF:001230">
    <property type="entry name" value="Immunoglobulin kappa variable 8-16"/>
    <property type="match status" value="1"/>
</dbReference>
<proteinExistence type="predicted"/>
<dbReference type="AlphaFoldDB" id="A0A315WBZ3"/>
<accession>A0A315WBZ3</accession>
<feature type="non-terminal residue" evidence="2">
    <location>
        <position position="512"/>
    </location>
</feature>
<sequence>MVVPPSSEELKQGMVILMCLANKGFPSDWTLSWKLDGSRTSFTWEESRSSGVLQNDGLYSWSSTLRLPADQWRKVGSVTCEASQGSQSAVTETLRRDQTSQRVDEGDDLSWYQQKNGQTPKLLIYNANSRESGTPSRFSGSGSNSDFTMTITGVQAEDAAVYYCMGEFYISSKYSFTHQRFLYDGSMSLYHCGTRSVEEPDWSLESEVFVRRLSEFVSLWWTFGGGTRLEFGSSSGDIILTQTPGAQSVVQGQTVSIRCKSDRLISDDINWYLQKPGKAPKLLIVDTTARQPGVPERFRAKAEQTDFTLTISGVQAEDAGVYYCQQQNSYPLTHWEENKSDGVMQNDGLYSWSSTLRLPADQWRKVGSVTCEASQGSQSAVTETLRRDQGTDVHRREELDSLDFTCEAAAEESPDEDADQSHVFDEEDFCVFSCDEGQLSVIQCSTELDSLDFTCEAAAEESPDEDADQSHVFDEEDFCVFCCDEGQLSVIQCSTVRTINSPRALEHGAADA</sequence>
<dbReference type="SMART" id="SM00408">
    <property type="entry name" value="IGc2"/>
    <property type="match status" value="1"/>
</dbReference>
<evidence type="ECO:0000313" key="3">
    <source>
        <dbReference type="Proteomes" id="UP000250572"/>
    </source>
</evidence>
<dbReference type="STRING" id="33528.ENSGAFP00000003678"/>
<name>A0A315WBZ3_GAMAF</name>
<dbReference type="InterPro" id="IPR013106">
    <property type="entry name" value="Ig_V-set"/>
</dbReference>
<dbReference type="InterPro" id="IPR007110">
    <property type="entry name" value="Ig-like_dom"/>
</dbReference>
<dbReference type="InterPro" id="IPR013783">
    <property type="entry name" value="Ig-like_fold"/>
</dbReference>
<feature type="domain" description="Ig-like" evidence="1">
    <location>
        <begin position="1"/>
        <end position="91"/>
    </location>
</feature>
<dbReference type="SMART" id="SM00406">
    <property type="entry name" value="IGv"/>
    <property type="match status" value="2"/>
</dbReference>
<dbReference type="SUPFAM" id="SSF48726">
    <property type="entry name" value="Immunoglobulin"/>
    <property type="match status" value="4"/>
</dbReference>
<dbReference type="InterPro" id="IPR036179">
    <property type="entry name" value="Ig-like_dom_sf"/>
</dbReference>
<dbReference type="InterPro" id="IPR003598">
    <property type="entry name" value="Ig_sub2"/>
</dbReference>
<comment type="caution">
    <text evidence="2">The sequence shown here is derived from an EMBL/GenBank/DDBJ whole genome shotgun (WGS) entry which is preliminary data.</text>
</comment>
<dbReference type="Pfam" id="PF07686">
    <property type="entry name" value="V-set"/>
    <property type="match status" value="2"/>
</dbReference>
<protein>
    <recommendedName>
        <fullName evidence="1">Ig-like domain-containing protein</fullName>
    </recommendedName>
</protein>
<gene>
    <name evidence="2" type="ORF">CCH79_00014144</name>
</gene>
<dbReference type="SMART" id="SM00409">
    <property type="entry name" value="IG"/>
    <property type="match status" value="2"/>
</dbReference>
<evidence type="ECO:0000313" key="2">
    <source>
        <dbReference type="EMBL" id="PWA33373.1"/>
    </source>
</evidence>
<dbReference type="InterPro" id="IPR050150">
    <property type="entry name" value="IgV_Light_Chain"/>
</dbReference>
<dbReference type="SMART" id="SM00407">
    <property type="entry name" value="IGc1"/>
    <property type="match status" value="1"/>
</dbReference>
<keyword evidence="3" id="KW-1185">Reference proteome</keyword>
<dbReference type="PROSITE" id="PS50835">
    <property type="entry name" value="IG_LIKE"/>
    <property type="match status" value="2"/>
</dbReference>
<evidence type="ECO:0000259" key="1">
    <source>
        <dbReference type="PROSITE" id="PS50835"/>
    </source>
</evidence>
<feature type="domain" description="Ig-like" evidence="1">
    <location>
        <begin position="238"/>
        <end position="329"/>
    </location>
</feature>
<dbReference type="InterPro" id="IPR003597">
    <property type="entry name" value="Ig_C1-set"/>
</dbReference>
<dbReference type="Proteomes" id="UP000250572">
    <property type="component" value="Unassembled WGS sequence"/>
</dbReference>
<dbReference type="Pfam" id="PF07654">
    <property type="entry name" value="C1-set"/>
    <property type="match status" value="1"/>
</dbReference>